<name>A0A834JL57_VESPE</name>
<proteinExistence type="predicted"/>
<dbReference type="AlphaFoldDB" id="A0A834JL57"/>
<evidence type="ECO:0000313" key="3">
    <source>
        <dbReference type="Proteomes" id="UP000600918"/>
    </source>
</evidence>
<feature type="region of interest" description="Disordered" evidence="1">
    <location>
        <begin position="81"/>
        <end position="118"/>
    </location>
</feature>
<sequence>MTGTICRCHSFRARTEDIRIELGSGTEEVGLGVGLGWAGSPHLSATIYSYVLCIHSLEGARHRHFTPTMLKNNKSSFSGKACHLENKDNNNNNNWSRLSSIDHGRPAEGVNCVESSGH</sequence>
<keyword evidence="3" id="KW-1185">Reference proteome</keyword>
<reference evidence="2" key="1">
    <citation type="journal article" date="2020" name="G3 (Bethesda)">
        <title>High-Quality Assemblies for Three Invasive Social Wasps from the &lt;i&gt;Vespula&lt;/i&gt; Genus.</title>
        <authorList>
            <person name="Harrop T.W.R."/>
            <person name="Guhlin J."/>
            <person name="McLaughlin G.M."/>
            <person name="Permina E."/>
            <person name="Stockwell P."/>
            <person name="Gilligan J."/>
            <person name="Le Lec M.F."/>
            <person name="Gruber M.A.M."/>
            <person name="Quinn O."/>
            <person name="Lovegrove M."/>
            <person name="Duncan E.J."/>
            <person name="Remnant E.J."/>
            <person name="Van Eeckhoven J."/>
            <person name="Graham B."/>
            <person name="Knapp R.A."/>
            <person name="Langford K.W."/>
            <person name="Kronenberg Z."/>
            <person name="Press M.O."/>
            <person name="Eacker S.M."/>
            <person name="Wilson-Rankin E.E."/>
            <person name="Purcell J."/>
            <person name="Lester P.J."/>
            <person name="Dearden P.K."/>
        </authorList>
    </citation>
    <scope>NUCLEOTIDE SEQUENCE</scope>
    <source>
        <strain evidence="2">Volc-1</strain>
    </source>
</reference>
<dbReference type="Proteomes" id="UP000600918">
    <property type="component" value="Unassembled WGS sequence"/>
</dbReference>
<evidence type="ECO:0000313" key="2">
    <source>
        <dbReference type="EMBL" id="KAF7390563.1"/>
    </source>
</evidence>
<comment type="caution">
    <text evidence="2">The sequence shown here is derived from an EMBL/GenBank/DDBJ whole genome shotgun (WGS) entry which is preliminary data.</text>
</comment>
<gene>
    <name evidence="2" type="ORF">H0235_017725</name>
</gene>
<evidence type="ECO:0000256" key="1">
    <source>
        <dbReference type="SAM" id="MobiDB-lite"/>
    </source>
</evidence>
<dbReference type="EMBL" id="JACSDY010000023">
    <property type="protein sequence ID" value="KAF7390563.1"/>
    <property type="molecule type" value="Genomic_DNA"/>
</dbReference>
<accession>A0A834JL57</accession>
<organism evidence="2 3">
    <name type="scientific">Vespula pensylvanica</name>
    <name type="common">Western yellow jacket</name>
    <name type="synonym">Wasp</name>
    <dbReference type="NCBI Taxonomy" id="30213"/>
    <lineage>
        <taxon>Eukaryota</taxon>
        <taxon>Metazoa</taxon>
        <taxon>Ecdysozoa</taxon>
        <taxon>Arthropoda</taxon>
        <taxon>Hexapoda</taxon>
        <taxon>Insecta</taxon>
        <taxon>Pterygota</taxon>
        <taxon>Neoptera</taxon>
        <taxon>Endopterygota</taxon>
        <taxon>Hymenoptera</taxon>
        <taxon>Apocrita</taxon>
        <taxon>Aculeata</taxon>
        <taxon>Vespoidea</taxon>
        <taxon>Vespidae</taxon>
        <taxon>Vespinae</taxon>
        <taxon>Vespula</taxon>
    </lineage>
</organism>
<protein>
    <submittedName>
        <fullName evidence="2">Uncharacterized protein</fullName>
    </submittedName>
</protein>